<dbReference type="PRINTS" id="PR00455">
    <property type="entry name" value="HTHTETR"/>
</dbReference>
<dbReference type="Pfam" id="PF00440">
    <property type="entry name" value="TetR_N"/>
    <property type="match status" value="1"/>
</dbReference>
<dbReference type="InterPro" id="IPR041583">
    <property type="entry name" value="TetR_C_31"/>
</dbReference>
<protein>
    <submittedName>
        <fullName evidence="4">TetR family transcriptional regulator</fullName>
    </submittedName>
</protein>
<dbReference type="InterPro" id="IPR009057">
    <property type="entry name" value="Homeodomain-like_sf"/>
</dbReference>
<dbReference type="GO" id="GO:0003700">
    <property type="term" value="F:DNA-binding transcription factor activity"/>
    <property type="evidence" value="ECO:0007669"/>
    <property type="project" value="TreeGrafter"/>
</dbReference>
<accession>A0A344LLR1</accession>
<evidence type="ECO:0000256" key="1">
    <source>
        <dbReference type="ARBA" id="ARBA00023125"/>
    </source>
</evidence>
<organism evidence="4 5">
    <name type="scientific">Amycolatopsis albispora</name>
    <dbReference type="NCBI Taxonomy" id="1804986"/>
    <lineage>
        <taxon>Bacteria</taxon>
        <taxon>Bacillati</taxon>
        <taxon>Actinomycetota</taxon>
        <taxon>Actinomycetes</taxon>
        <taxon>Pseudonocardiales</taxon>
        <taxon>Pseudonocardiaceae</taxon>
        <taxon>Amycolatopsis</taxon>
    </lineage>
</organism>
<dbReference type="Proteomes" id="UP000250434">
    <property type="component" value="Chromosome"/>
</dbReference>
<dbReference type="AlphaFoldDB" id="A0A344LLR1"/>
<evidence type="ECO:0000256" key="2">
    <source>
        <dbReference type="PROSITE-ProRule" id="PRU00335"/>
    </source>
</evidence>
<feature type="DNA-binding region" description="H-T-H motif" evidence="2">
    <location>
        <begin position="32"/>
        <end position="51"/>
    </location>
</feature>
<sequence>MAGSTAAGMSAREAILRAALKVVGEQGVAGLTNRRIVAEAGVSLGSLTYHFPSQTELLRQAMLLFAAEEAKKLTELAETHRTDGISVEEAAVAVEQVLTRMTFTTDDIAPLELYLQAGRDPELRDATQRCFAAYDELATTVLTALGVPDPQRLAGPVVALIAGLQLRRLATGEAPPAATALTMLIHGSNA</sequence>
<gene>
    <name evidence="4" type="ORF">A4R43_32575</name>
</gene>
<evidence type="ECO:0000259" key="3">
    <source>
        <dbReference type="PROSITE" id="PS50977"/>
    </source>
</evidence>
<dbReference type="Gene3D" id="1.10.357.10">
    <property type="entry name" value="Tetracycline Repressor, domain 2"/>
    <property type="match status" value="1"/>
</dbReference>
<name>A0A344LLR1_9PSEU</name>
<dbReference type="InterPro" id="IPR036271">
    <property type="entry name" value="Tet_transcr_reg_TetR-rel_C_sf"/>
</dbReference>
<dbReference type="Pfam" id="PF17940">
    <property type="entry name" value="TetR_C_31"/>
    <property type="match status" value="1"/>
</dbReference>
<dbReference type="OrthoDB" id="6929199at2"/>
<dbReference type="GO" id="GO:0000976">
    <property type="term" value="F:transcription cis-regulatory region binding"/>
    <property type="evidence" value="ECO:0007669"/>
    <property type="project" value="TreeGrafter"/>
</dbReference>
<dbReference type="KEGG" id="aab:A4R43_32575"/>
<feature type="domain" description="HTH tetR-type" evidence="3">
    <location>
        <begin position="9"/>
        <end position="69"/>
    </location>
</feature>
<dbReference type="PANTHER" id="PTHR30055">
    <property type="entry name" value="HTH-TYPE TRANSCRIPTIONAL REGULATOR RUTR"/>
    <property type="match status" value="1"/>
</dbReference>
<dbReference type="InterPro" id="IPR001647">
    <property type="entry name" value="HTH_TetR"/>
</dbReference>
<reference evidence="4 5" key="1">
    <citation type="submission" date="2016-04" db="EMBL/GenBank/DDBJ databases">
        <title>Complete genome sequence and analysis of deep-sea sediment isolate, Amycolatopsis sp. WP1.</title>
        <authorList>
            <person name="Wang H."/>
            <person name="Chen S."/>
            <person name="Wu Q."/>
        </authorList>
    </citation>
    <scope>NUCLEOTIDE SEQUENCE [LARGE SCALE GENOMIC DNA]</scope>
    <source>
        <strain evidence="4 5">WP1</strain>
    </source>
</reference>
<keyword evidence="1 2" id="KW-0238">DNA-binding</keyword>
<dbReference type="PROSITE" id="PS50977">
    <property type="entry name" value="HTH_TETR_2"/>
    <property type="match status" value="1"/>
</dbReference>
<dbReference type="PANTHER" id="PTHR30055:SF219">
    <property type="entry name" value="TRANSCRIPTIONAL REGULATORY PROTEIN"/>
    <property type="match status" value="1"/>
</dbReference>
<evidence type="ECO:0000313" key="4">
    <source>
        <dbReference type="EMBL" id="AXB48985.1"/>
    </source>
</evidence>
<evidence type="ECO:0000313" key="5">
    <source>
        <dbReference type="Proteomes" id="UP000250434"/>
    </source>
</evidence>
<dbReference type="SUPFAM" id="SSF46689">
    <property type="entry name" value="Homeodomain-like"/>
    <property type="match status" value="1"/>
</dbReference>
<dbReference type="EMBL" id="CP015163">
    <property type="protein sequence ID" value="AXB48985.1"/>
    <property type="molecule type" value="Genomic_DNA"/>
</dbReference>
<keyword evidence="5" id="KW-1185">Reference proteome</keyword>
<dbReference type="InterPro" id="IPR050109">
    <property type="entry name" value="HTH-type_TetR-like_transc_reg"/>
</dbReference>
<proteinExistence type="predicted"/>
<dbReference type="SUPFAM" id="SSF48498">
    <property type="entry name" value="Tetracyclin repressor-like, C-terminal domain"/>
    <property type="match status" value="1"/>
</dbReference>